<keyword evidence="5" id="KW-0501">Molybdenum cofactor biosynthesis</keyword>
<dbReference type="EC" id="2.8.1.12" evidence="3"/>
<comment type="similarity">
    <text evidence="2">Belongs to the MoaE family.</text>
</comment>
<dbReference type="PANTHER" id="PTHR23404">
    <property type="entry name" value="MOLYBDOPTERIN SYNTHASE RELATED"/>
    <property type="match status" value="1"/>
</dbReference>
<comment type="catalytic activity">
    <reaction evidence="11">
        <text>2 [molybdopterin-synthase sulfur-carrier protein]-C-terminal-Gly-aminoethanethioate + cyclic pyranopterin phosphate + H2O = molybdopterin + 2 [molybdopterin-synthase sulfur-carrier protein]-C-terminal Gly-Gly + 2 H(+)</text>
        <dbReference type="Rhea" id="RHEA:26333"/>
        <dbReference type="Rhea" id="RHEA-COMP:12202"/>
        <dbReference type="Rhea" id="RHEA-COMP:19907"/>
        <dbReference type="ChEBI" id="CHEBI:15377"/>
        <dbReference type="ChEBI" id="CHEBI:15378"/>
        <dbReference type="ChEBI" id="CHEBI:58698"/>
        <dbReference type="ChEBI" id="CHEBI:59648"/>
        <dbReference type="ChEBI" id="CHEBI:90778"/>
        <dbReference type="ChEBI" id="CHEBI:232372"/>
        <dbReference type="EC" id="2.8.1.12"/>
    </reaction>
</comment>
<dbReference type="CDD" id="cd00756">
    <property type="entry name" value="MoaE"/>
    <property type="match status" value="1"/>
</dbReference>
<evidence type="ECO:0000313" key="13">
    <source>
        <dbReference type="Proteomes" id="UP000198999"/>
    </source>
</evidence>
<protein>
    <recommendedName>
        <fullName evidence="4">Molybdopterin synthase catalytic subunit</fullName>
        <ecNumber evidence="3">2.8.1.12</ecNumber>
    </recommendedName>
    <alternativeName>
        <fullName evidence="9">MPT synthase subunit 2</fullName>
    </alternativeName>
    <alternativeName>
        <fullName evidence="7">Molybdenum cofactor biosynthesis protein E</fullName>
    </alternativeName>
    <alternativeName>
        <fullName evidence="8">Molybdopterin-converting factor large subunit</fullName>
    </alternativeName>
    <alternativeName>
        <fullName evidence="10">Molybdopterin-converting factor subunit 2</fullName>
    </alternativeName>
</protein>
<evidence type="ECO:0000256" key="7">
    <source>
        <dbReference type="ARBA" id="ARBA00029745"/>
    </source>
</evidence>
<organism evidence="12 13">
    <name type="scientific">Hyunsoonleella jejuensis</name>
    <dbReference type="NCBI Taxonomy" id="419940"/>
    <lineage>
        <taxon>Bacteria</taxon>
        <taxon>Pseudomonadati</taxon>
        <taxon>Bacteroidota</taxon>
        <taxon>Flavobacteriia</taxon>
        <taxon>Flavobacteriales</taxon>
        <taxon>Flavobacteriaceae</taxon>
    </lineage>
</organism>
<dbReference type="Gene3D" id="3.90.1170.40">
    <property type="entry name" value="Molybdopterin biosynthesis MoaE subunit"/>
    <property type="match status" value="1"/>
</dbReference>
<dbReference type="AlphaFoldDB" id="A0A1H9GYH7"/>
<dbReference type="InterPro" id="IPR036563">
    <property type="entry name" value="MoaE_sf"/>
</dbReference>
<evidence type="ECO:0000256" key="9">
    <source>
        <dbReference type="ARBA" id="ARBA00030781"/>
    </source>
</evidence>
<evidence type="ECO:0000256" key="8">
    <source>
        <dbReference type="ARBA" id="ARBA00030407"/>
    </source>
</evidence>
<dbReference type="SUPFAM" id="SSF54690">
    <property type="entry name" value="Molybdopterin synthase subunit MoaE"/>
    <property type="match status" value="1"/>
</dbReference>
<dbReference type="Pfam" id="PF02391">
    <property type="entry name" value="MoaE"/>
    <property type="match status" value="1"/>
</dbReference>
<name>A0A1H9GYH7_9FLAO</name>
<evidence type="ECO:0000313" key="12">
    <source>
        <dbReference type="EMBL" id="SEQ55053.1"/>
    </source>
</evidence>
<accession>A0A1H9GYH7</accession>
<dbReference type="RefSeq" id="WP_245738231.1">
    <property type="nucleotide sequence ID" value="NZ_FOFN01000002.1"/>
</dbReference>
<dbReference type="Proteomes" id="UP000198999">
    <property type="component" value="Unassembled WGS sequence"/>
</dbReference>
<dbReference type="STRING" id="419940.SAMN05421824_1954"/>
<dbReference type="EMBL" id="FOFN01000002">
    <property type="protein sequence ID" value="SEQ55053.1"/>
    <property type="molecule type" value="Genomic_DNA"/>
</dbReference>
<evidence type="ECO:0000256" key="10">
    <source>
        <dbReference type="ARBA" id="ARBA00032474"/>
    </source>
</evidence>
<evidence type="ECO:0000256" key="3">
    <source>
        <dbReference type="ARBA" id="ARBA00011950"/>
    </source>
</evidence>
<reference evidence="12 13" key="1">
    <citation type="submission" date="2016-10" db="EMBL/GenBank/DDBJ databases">
        <authorList>
            <person name="de Groot N.N."/>
        </authorList>
    </citation>
    <scope>NUCLEOTIDE SEQUENCE [LARGE SCALE GENOMIC DNA]</scope>
    <source>
        <strain evidence="12 13">DSM 21035</strain>
    </source>
</reference>
<comment type="pathway">
    <text evidence="1">Cofactor biosynthesis; molybdopterin biosynthesis.</text>
</comment>
<evidence type="ECO:0000256" key="5">
    <source>
        <dbReference type="ARBA" id="ARBA00023150"/>
    </source>
</evidence>
<dbReference type="GO" id="GO:0030366">
    <property type="term" value="F:molybdopterin synthase activity"/>
    <property type="evidence" value="ECO:0007669"/>
    <property type="project" value="UniProtKB-EC"/>
</dbReference>
<evidence type="ECO:0000256" key="1">
    <source>
        <dbReference type="ARBA" id="ARBA00005046"/>
    </source>
</evidence>
<dbReference type="InterPro" id="IPR003448">
    <property type="entry name" value="Mopterin_biosynth_MoaE"/>
</dbReference>
<gene>
    <name evidence="12" type="ORF">SAMN05421824_1954</name>
</gene>
<keyword evidence="13" id="KW-1185">Reference proteome</keyword>
<evidence type="ECO:0000256" key="11">
    <source>
        <dbReference type="ARBA" id="ARBA00049878"/>
    </source>
</evidence>
<dbReference type="GO" id="GO:0006777">
    <property type="term" value="P:Mo-molybdopterin cofactor biosynthetic process"/>
    <property type="evidence" value="ECO:0007669"/>
    <property type="project" value="UniProtKB-KW"/>
</dbReference>
<evidence type="ECO:0000256" key="2">
    <source>
        <dbReference type="ARBA" id="ARBA00005426"/>
    </source>
</evidence>
<sequence>MKDKKPMKSVFKEGAITSEFIGNSIYKHQTKTSIGAHNIFLGQVRADEIDGKTVSAIEYTAYEDMANQKFHEIRESAFEKFDLTCMHIYHSLGTVKAGEICLFVFVSSPRRKVVFEALEYIVEAIKADVPVFGKEIFEDESHQWKVNN</sequence>
<proteinExistence type="inferred from homology"/>
<evidence type="ECO:0000256" key="6">
    <source>
        <dbReference type="ARBA" id="ARBA00026066"/>
    </source>
</evidence>
<evidence type="ECO:0000256" key="4">
    <source>
        <dbReference type="ARBA" id="ARBA00013858"/>
    </source>
</evidence>
<comment type="subunit">
    <text evidence="6">Heterotetramer of 2 MoaD subunits and 2 MoaE subunits. Also stable as homodimer. The enzyme changes between these two forms during catalysis.</text>
</comment>